<keyword evidence="1 6" id="KW-0963">Cytoplasm</keyword>
<dbReference type="Pfam" id="PF02527">
    <property type="entry name" value="GidB"/>
    <property type="match status" value="1"/>
</dbReference>
<evidence type="ECO:0000256" key="6">
    <source>
        <dbReference type="HAMAP-Rule" id="MF_00074"/>
    </source>
</evidence>
<feature type="binding site" evidence="6">
    <location>
        <position position="155"/>
    </location>
    <ligand>
        <name>S-adenosyl-L-methionine</name>
        <dbReference type="ChEBI" id="CHEBI:59789"/>
    </ligand>
</feature>
<feature type="binding site" evidence="6">
    <location>
        <position position="96"/>
    </location>
    <ligand>
        <name>S-adenosyl-L-methionine</name>
        <dbReference type="ChEBI" id="CHEBI:59789"/>
    </ligand>
</feature>
<gene>
    <name evidence="6 7" type="primary">rsmG</name>
    <name evidence="7" type="ORF">KZZ10_04840</name>
</gene>
<evidence type="ECO:0000256" key="2">
    <source>
        <dbReference type="ARBA" id="ARBA00022552"/>
    </source>
</evidence>
<dbReference type="AlphaFoldDB" id="A0A953NAZ2"/>
<protein>
    <recommendedName>
        <fullName evidence="6">Ribosomal RNA small subunit methyltransferase G</fullName>
        <ecNumber evidence="6">2.1.1.170</ecNumber>
    </recommendedName>
    <alternativeName>
        <fullName evidence="6">16S rRNA 7-methylguanosine methyltransferase</fullName>
        <shortName evidence="6">16S rRNA m7G methyltransferase</shortName>
    </alternativeName>
</protein>
<dbReference type="HAMAP" id="MF_00074">
    <property type="entry name" value="16SrRNA_methyltr_G"/>
    <property type="match status" value="1"/>
</dbReference>
<comment type="subcellular location">
    <subcellularLocation>
        <location evidence="6">Cytoplasm</location>
    </subcellularLocation>
</comment>
<dbReference type="CDD" id="cd02440">
    <property type="entry name" value="AdoMet_MTases"/>
    <property type="match status" value="1"/>
</dbReference>
<dbReference type="PIRSF" id="PIRSF003078">
    <property type="entry name" value="GidB"/>
    <property type="match status" value="1"/>
</dbReference>
<evidence type="ECO:0000256" key="4">
    <source>
        <dbReference type="ARBA" id="ARBA00022679"/>
    </source>
</evidence>
<comment type="similarity">
    <text evidence="6">Belongs to the methyltransferase superfamily. RNA methyltransferase RsmG family.</text>
</comment>
<dbReference type="InterPro" id="IPR029063">
    <property type="entry name" value="SAM-dependent_MTases_sf"/>
</dbReference>
<keyword evidence="3 6" id="KW-0489">Methyltransferase</keyword>
<dbReference type="Proteomes" id="UP000739565">
    <property type="component" value="Unassembled WGS sequence"/>
</dbReference>
<keyword evidence="4 6" id="KW-0808">Transferase</keyword>
<name>A0A953NAZ2_9BURK</name>
<proteinExistence type="inferred from homology"/>
<dbReference type="Gene3D" id="3.40.50.150">
    <property type="entry name" value="Vaccinia Virus protein VP39"/>
    <property type="match status" value="1"/>
</dbReference>
<dbReference type="NCBIfam" id="TIGR00138">
    <property type="entry name" value="rsmG_gidB"/>
    <property type="match status" value="1"/>
</dbReference>
<evidence type="ECO:0000256" key="5">
    <source>
        <dbReference type="ARBA" id="ARBA00022691"/>
    </source>
</evidence>
<feature type="binding site" evidence="6">
    <location>
        <position position="91"/>
    </location>
    <ligand>
        <name>S-adenosyl-L-methionine</name>
        <dbReference type="ChEBI" id="CHEBI:59789"/>
    </ligand>
</feature>
<comment type="catalytic activity">
    <reaction evidence="6">
        <text>guanosine(527) in 16S rRNA + S-adenosyl-L-methionine = N(7)-methylguanosine(527) in 16S rRNA + S-adenosyl-L-homocysteine</text>
        <dbReference type="Rhea" id="RHEA:42732"/>
        <dbReference type="Rhea" id="RHEA-COMP:10209"/>
        <dbReference type="Rhea" id="RHEA-COMP:10210"/>
        <dbReference type="ChEBI" id="CHEBI:57856"/>
        <dbReference type="ChEBI" id="CHEBI:59789"/>
        <dbReference type="ChEBI" id="CHEBI:74269"/>
        <dbReference type="ChEBI" id="CHEBI:74480"/>
        <dbReference type="EC" id="2.1.1.170"/>
    </reaction>
</comment>
<comment type="caution">
    <text evidence="7">The sequence shown here is derived from an EMBL/GenBank/DDBJ whole genome shotgun (WGS) entry which is preliminary data.</text>
</comment>
<comment type="function">
    <text evidence="6">Specifically methylates the N7 position of guanine in position 527 of 16S rRNA.</text>
</comment>
<evidence type="ECO:0000256" key="3">
    <source>
        <dbReference type="ARBA" id="ARBA00022603"/>
    </source>
</evidence>
<dbReference type="EMBL" id="JAHXRI010000006">
    <property type="protein sequence ID" value="MBZ1349965.1"/>
    <property type="molecule type" value="Genomic_DNA"/>
</dbReference>
<dbReference type="RefSeq" id="WP_259660372.1">
    <property type="nucleotide sequence ID" value="NZ_JAHXRI010000006.1"/>
</dbReference>
<dbReference type="GO" id="GO:0070043">
    <property type="term" value="F:rRNA (guanine-N7-)-methyltransferase activity"/>
    <property type="evidence" value="ECO:0007669"/>
    <property type="project" value="UniProtKB-UniRule"/>
</dbReference>
<keyword evidence="5 6" id="KW-0949">S-adenosyl-L-methionine</keyword>
<evidence type="ECO:0000256" key="1">
    <source>
        <dbReference type="ARBA" id="ARBA00022490"/>
    </source>
</evidence>
<dbReference type="InterPro" id="IPR003682">
    <property type="entry name" value="rRNA_ssu_MeTfrase_G"/>
</dbReference>
<dbReference type="GO" id="GO:0005829">
    <property type="term" value="C:cytosol"/>
    <property type="evidence" value="ECO:0007669"/>
    <property type="project" value="TreeGrafter"/>
</dbReference>
<organism evidence="7 8">
    <name type="scientific">Zwartia hollandica</name>
    <dbReference type="NCBI Taxonomy" id="324606"/>
    <lineage>
        <taxon>Bacteria</taxon>
        <taxon>Pseudomonadati</taxon>
        <taxon>Pseudomonadota</taxon>
        <taxon>Betaproteobacteria</taxon>
        <taxon>Burkholderiales</taxon>
        <taxon>Alcaligenaceae</taxon>
        <taxon>Zwartia</taxon>
    </lineage>
</organism>
<accession>A0A953NAZ2</accession>
<keyword evidence="2 6" id="KW-0698">rRNA processing</keyword>
<evidence type="ECO:0000313" key="7">
    <source>
        <dbReference type="EMBL" id="MBZ1349965.1"/>
    </source>
</evidence>
<keyword evidence="8" id="KW-1185">Reference proteome</keyword>
<dbReference type="PANTHER" id="PTHR31760:SF0">
    <property type="entry name" value="S-ADENOSYL-L-METHIONINE-DEPENDENT METHYLTRANSFERASES SUPERFAMILY PROTEIN"/>
    <property type="match status" value="1"/>
</dbReference>
<evidence type="ECO:0000313" key="8">
    <source>
        <dbReference type="Proteomes" id="UP000739565"/>
    </source>
</evidence>
<dbReference type="PANTHER" id="PTHR31760">
    <property type="entry name" value="S-ADENOSYL-L-METHIONINE-DEPENDENT METHYLTRANSFERASES SUPERFAMILY PROTEIN"/>
    <property type="match status" value="1"/>
</dbReference>
<feature type="binding site" evidence="6">
    <location>
        <begin position="142"/>
        <end position="143"/>
    </location>
    <ligand>
        <name>S-adenosyl-L-methionine</name>
        <dbReference type="ChEBI" id="CHEBI:59789"/>
    </ligand>
</feature>
<dbReference type="SUPFAM" id="SSF53335">
    <property type="entry name" value="S-adenosyl-L-methionine-dependent methyltransferases"/>
    <property type="match status" value="1"/>
</dbReference>
<dbReference type="EC" id="2.1.1.170" evidence="6"/>
<sequence>MQTDLPNRTYAQRLNQACDALGLAVTSQQLNQLLDYIEQLQRWNRSYNLTAIRDPEQMLTQHILDCLAVVAPLKRATDRSGLQEPTILDVGSGAGLPGVVLAIMLPAAKITCVDAVEKKMAFVRQMCGVLGVSNLSATHARIETLTRQYDVVISRAFASLSDFALNSGACVSLNGELVAMKARPTEQEFSELVLNTAWTVANIEPLHVPELQAQRCLVWMHRTETK</sequence>
<comment type="caution">
    <text evidence="6">Lacks conserved residue(s) required for the propagation of feature annotation.</text>
</comment>
<reference evidence="7" key="1">
    <citation type="submission" date="2021-07" db="EMBL/GenBank/DDBJ databases">
        <title>New genus and species of the family Alcaligenaceae.</title>
        <authorList>
            <person name="Hahn M.W."/>
        </authorList>
    </citation>
    <scope>NUCLEOTIDE SEQUENCE</scope>
    <source>
        <strain evidence="7">LF4-65</strain>
    </source>
</reference>